<keyword evidence="1" id="KW-0472">Membrane</keyword>
<organism evidence="2 3">
    <name type="scientific">Enterococcus camelliae</name>
    <dbReference type="NCBI Taxonomy" id="453959"/>
    <lineage>
        <taxon>Bacteria</taxon>
        <taxon>Bacillati</taxon>
        <taxon>Bacillota</taxon>
        <taxon>Bacilli</taxon>
        <taxon>Lactobacillales</taxon>
        <taxon>Enterococcaceae</taxon>
        <taxon>Enterococcus</taxon>
    </lineage>
</organism>
<feature type="transmembrane region" description="Helical" evidence="1">
    <location>
        <begin position="95"/>
        <end position="113"/>
    </location>
</feature>
<dbReference type="RefSeq" id="WP_379982755.1">
    <property type="nucleotide sequence ID" value="NZ_JBHUMO010000072.1"/>
</dbReference>
<keyword evidence="1" id="KW-0812">Transmembrane</keyword>
<feature type="transmembrane region" description="Helical" evidence="1">
    <location>
        <begin position="6"/>
        <end position="24"/>
    </location>
</feature>
<dbReference type="EMBL" id="JBHUMO010000072">
    <property type="protein sequence ID" value="MFD2729941.1"/>
    <property type="molecule type" value="Genomic_DNA"/>
</dbReference>
<accession>A0ABW5TKU8</accession>
<gene>
    <name evidence="2" type="ORF">ACFSR0_11210</name>
</gene>
<feature type="transmembrane region" description="Helical" evidence="1">
    <location>
        <begin position="31"/>
        <end position="51"/>
    </location>
</feature>
<evidence type="ECO:0000256" key="1">
    <source>
        <dbReference type="SAM" id="Phobius"/>
    </source>
</evidence>
<dbReference type="Proteomes" id="UP001597427">
    <property type="component" value="Unassembled WGS sequence"/>
</dbReference>
<dbReference type="InterPro" id="IPR054200">
    <property type="entry name" value="DUF6905"/>
</dbReference>
<protein>
    <submittedName>
        <fullName evidence="2">Lin0368 family putative glycerol transporter subunit</fullName>
    </submittedName>
</protein>
<evidence type="ECO:0000313" key="3">
    <source>
        <dbReference type="Proteomes" id="UP001597427"/>
    </source>
</evidence>
<keyword evidence="1" id="KW-1133">Transmembrane helix</keyword>
<dbReference type="Pfam" id="PF21846">
    <property type="entry name" value="DUF6905"/>
    <property type="match status" value="1"/>
</dbReference>
<reference evidence="3" key="1">
    <citation type="journal article" date="2019" name="Int. J. Syst. Evol. Microbiol.">
        <title>The Global Catalogue of Microorganisms (GCM) 10K type strain sequencing project: providing services to taxonomists for standard genome sequencing and annotation.</title>
        <authorList>
            <consortium name="The Broad Institute Genomics Platform"/>
            <consortium name="The Broad Institute Genome Sequencing Center for Infectious Disease"/>
            <person name="Wu L."/>
            <person name="Ma J."/>
        </authorList>
    </citation>
    <scope>NUCLEOTIDE SEQUENCE [LARGE SCALE GENOMIC DNA]</scope>
    <source>
        <strain evidence="3">TISTR 932</strain>
    </source>
</reference>
<sequence>MTIAQAITTTVGAFIFPLLVRLMWGKMMDEWKAFGGLAAIILIVMLSWSLNHGAAVPFIHQSGGVWIDQANAVAIGVLVATLMHRQSLKRSLPTITSAVLAGIFSGCILFLLFQ</sequence>
<proteinExistence type="predicted"/>
<keyword evidence="3" id="KW-1185">Reference proteome</keyword>
<name>A0ABW5TKU8_9ENTE</name>
<comment type="caution">
    <text evidence="2">The sequence shown here is derived from an EMBL/GenBank/DDBJ whole genome shotgun (WGS) entry which is preliminary data.</text>
</comment>
<feature type="transmembrane region" description="Helical" evidence="1">
    <location>
        <begin position="63"/>
        <end position="83"/>
    </location>
</feature>
<evidence type="ECO:0000313" key="2">
    <source>
        <dbReference type="EMBL" id="MFD2729941.1"/>
    </source>
</evidence>